<feature type="compositionally biased region" description="Low complexity" evidence="1">
    <location>
        <begin position="51"/>
        <end position="68"/>
    </location>
</feature>
<gene>
    <name evidence="2" type="ORF">FNYG_14010</name>
</gene>
<feature type="compositionally biased region" description="Low complexity" evidence="1">
    <location>
        <begin position="108"/>
        <end position="122"/>
    </location>
</feature>
<feature type="compositionally biased region" description="Basic residues" evidence="1">
    <location>
        <begin position="1"/>
        <end position="10"/>
    </location>
</feature>
<protein>
    <submittedName>
        <fullName evidence="2">Uncharacterized protein</fullName>
    </submittedName>
</protein>
<proteinExistence type="predicted"/>
<dbReference type="Proteomes" id="UP000236664">
    <property type="component" value="Unassembled WGS sequence"/>
</dbReference>
<feature type="region of interest" description="Disordered" evidence="1">
    <location>
        <begin position="1"/>
        <end position="123"/>
    </location>
</feature>
<dbReference type="EMBL" id="MTQA01000307">
    <property type="protein sequence ID" value="PNP61324.1"/>
    <property type="molecule type" value="Genomic_DNA"/>
</dbReference>
<dbReference type="AlphaFoldDB" id="A0A2K0UU83"/>
<feature type="region of interest" description="Disordered" evidence="1">
    <location>
        <begin position="247"/>
        <end position="363"/>
    </location>
</feature>
<sequence>MPGRKRKTPRTHSAPRSPKGKEPARSKITYFDKSPDEDGPSTNASKDTNMASEATGTASEASSSKAGAQNPFSPFSLSIGPRPRGQPQPQLPIFSSGDFPQAEARSRPNNNVNNDNTTQTPQDIRKRSFTTNEKCQAIEMCLSLTQEYFAMPLALHHDQGPFWTKVLNEKLDRNLAAKIKTWKALKECVEYWCLFRRTLLREGRLPAVSQSQPELDTLVDSWNKVFAQRFCRMYRGYFESASTSQIPIPRAVPSPMASTNQNTSSFGSGNEAGRKRKSVDPVPRATPTHDSPHLGPGTTNGYDNRNLDNQPKRQRQLSPSRRPPMVRTPARRCSPTQERQGRPADSFPRGQEYPDTWLGDRETHRRIQPRGFREGTVEFNNMSTRRQNQLIRTQNRTLLERIEDLEPRSEEGPRISRRS</sequence>
<accession>A0A2K0UU83</accession>
<feature type="compositionally biased region" description="Polar residues" evidence="1">
    <location>
        <begin position="297"/>
        <end position="309"/>
    </location>
</feature>
<feature type="compositionally biased region" description="Polar residues" evidence="1">
    <location>
        <begin position="40"/>
        <end position="50"/>
    </location>
</feature>
<keyword evidence="3" id="KW-1185">Reference proteome</keyword>
<dbReference type="OrthoDB" id="5106886at2759"/>
<comment type="caution">
    <text evidence="2">The sequence shown here is derived from an EMBL/GenBank/DDBJ whole genome shotgun (WGS) entry which is preliminary data.</text>
</comment>
<organism evidence="2 3">
    <name type="scientific">Gibberella nygamai</name>
    <name type="common">Bean root rot disease fungus</name>
    <name type="synonym">Fusarium nygamai</name>
    <dbReference type="NCBI Taxonomy" id="42673"/>
    <lineage>
        <taxon>Eukaryota</taxon>
        <taxon>Fungi</taxon>
        <taxon>Dikarya</taxon>
        <taxon>Ascomycota</taxon>
        <taxon>Pezizomycotina</taxon>
        <taxon>Sordariomycetes</taxon>
        <taxon>Hypocreomycetidae</taxon>
        <taxon>Hypocreales</taxon>
        <taxon>Nectriaceae</taxon>
        <taxon>Fusarium</taxon>
        <taxon>Fusarium fujikuroi species complex</taxon>
    </lineage>
</organism>
<evidence type="ECO:0000313" key="2">
    <source>
        <dbReference type="EMBL" id="PNP61324.1"/>
    </source>
</evidence>
<reference evidence="2 3" key="1">
    <citation type="submission" date="2017-06" db="EMBL/GenBank/DDBJ databases">
        <title>Genome of Fusarium nygamai isolate CS10214.</title>
        <authorList>
            <person name="Gardiner D.M."/>
            <person name="Obanor F."/>
            <person name="Kazan K."/>
        </authorList>
    </citation>
    <scope>NUCLEOTIDE SEQUENCE [LARGE SCALE GENOMIC DNA]</scope>
    <source>
        <strain evidence="2 3">CS10214</strain>
    </source>
</reference>
<name>A0A2K0UU83_GIBNY</name>
<feature type="compositionally biased region" description="Polar residues" evidence="1">
    <location>
        <begin position="256"/>
        <end position="268"/>
    </location>
</feature>
<evidence type="ECO:0000313" key="3">
    <source>
        <dbReference type="Proteomes" id="UP000236664"/>
    </source>
</evidence>
<evidence type="ECO:0000256" key="1">
    <source>
        <dbReference type="SAM" id="MobiDB-lite"/>
    </source>
</evidence>